<name>H0EZR6_GLAL7</name>
<dbReference type="HOGENOM" id="CLU_1777640_0_0_1"/>
<comment type="caution">
    <text evidence="2">The sequence shown here is derived from an EMBL/GenBank/DDBJ whole genome shotgun (WGS) entry which is preliminary data.</text>
</comment>
<proteinExistence type="predicted"/>
<evidence type="ECO:0000313" key="3">
    <source>
        <dbReference type="Proteomes" id="UP000005446"/>
    </source>
</evidence>
<gene>
    <name evidence="2" type="ORF">M7I_8344</name>
</gene>
<dbReference type="EMBL" id="AGUE01000315">
    <property type="protein sequence ID" value="EHK95980.1"/>
    <property type="molecule type" value="Genomic_DNA"/>
</dbReference>
<evidence type="ECO:0000256" key="1">
    <source>
        <dbReference type="SAM" id="Phobius"/>
    </source>
</evidence>
<dbReference type="AlphaFoldDB" id="H0EZR6"/>
<reference evidence="2 3" key="1">
    <citation type="journal article" date="2012" name="Eukaryot. Cell">
        <title>Genome sequence of the fungus Glarea lozoyensis: the first genome sequence of a species from the Helotiaceae family.</title>
        <authorList>
            <person name="Youssar L."/>
            <person name="Gruening B.A."/>
            <person name="Erxleben A."/>
            <person name="Guenther S."/>
            <person name="Huettel W."/>
        </authorList>
    </citation>
    <scope>NUCLEOTIDE SEQUENCE [LARGE SCALE GENOMIC DNA]</scope>
    <source>
        <strain evidence="3">ATCC 74030 / MF5533</strain>
    </source>
</reference>
<protein>
    <submittedName>
        <fullName evidence="2">Uncharacterized protein</fullName>
    </submittedName>
</protein>
<evidence type="ECO:0000313" key="2">
    <source>
        <dbReference type="EMBL" id="EHK95980.1"/>
    </source>
</evidence>
<feature type="transmembrane region" description="Helical" evidence="1">
    <location>
        <begin position="31"/>
        <end position="51"/>
    </location>
</feature>
<keyword evidence="1" id="KW-0472">Membrane</keyword>
<organism evidence="2 3">
    <name type="scientific">Glarea lozoyensis (strain ATCC 74030 / MF5533)</name>
    <dbReference type="NCBI Taxonomy" id="1104152"/>
    <lineage>
        <taxon>Eukaryota</taxon>
        <taxon>Fungi</taxon>
        <taxon>Dikarya</taxon>
        <taxon>Ascomycota</taxon>
        <taxon>Pezizomycotina</taxon>
        <taxon>Leotiomycetes</taxon>
        <taxon>Helotiales</taxon>
        <taxon>Helotiaceae</taxon>
        <taxon>Glarea</taxon>
    </lineage>
</organism>
<dbReference type="InParanoid" id="H0EZR6"/>
<sequence>MSANQGLCSWVVKLTTAVLLGSQKLYTGTRLVGASLASLLLVVGAGLNSGVRAKKAEANPSIRHLVQALALRAVKTRKVPCFKEVVRAQMTRMLHVGTFDFSSCPLTDALACYVLEQRPLSRGLTQQDKRLYGNINPFSGAGIQRE</sequence>
<keyword evidence="3" id="KW-1185">Reference proteome</keyword>
<keyword evidence="1" id="KW-0812">Transmembrane</keyword>
<keyword evidence="1" id="KW-1133">Transmembrane helix</keyword>
<dbReference type="Proteomes" id="UP000005446">
    <property type="component" value="Unassembled WGS sequence"/>
</dbReference>
<accession>H0EZR6</accession>